<sequence>MPSTKGGTTQDGHDMWRVGRDQELNVGGRPPLVLPSLTGPAQLSIPLGAGLQCRVDVHLGGRPLVRGIDPD</sequence>
<dbReference type="RefSeq" id="XP_025463983.1">
    <property type="nucleotide sequence ID" value="XM_025612485.1"/>
</dbReference>
<name>A0A317VNS9_9EURO</name>
<evidence type="ECO:0000313" key="1">
    <source>
        <dbReference type="EMBL" id="PWY75986.1"/>
    </source>
</evidence>
<keyword evidence="2" id="KW-1185">Reference proteome</keyword>
<reference evidence="1 2" key="1">
    <citation type="submission" date="2016-12" db="EMBL/GenBank/DDBJ databases">
        <title>The genomes of Aspergillus section Nigri reveals drivers in fungal speciation.</title>
        <authorList>
            <consortium name="DOE Joint Genome Institute"/>
            <person name="Vesth T.C."/>
            <person name="Nybo J."/>
            <person name="Theobald S."/>
            <person name="Brandl J."/>
            <person name="Frisvad J.C."/>
            <person name="Nielsen K.F."/>
            <person name="Lyhne E.K."/>
            <person name="Kogle M.E."/>
            <person name="Kuo A."/>
            <person name="Riley R."/>
            <person name="Clum A."/>
            <person name="Nolan M."/>
            <person name="Lipzen A."/>
            <person name="Salamov A."/>
            <person name="Henrissat B."/>
            <person name="Wiebenga A."/>
            <person name="De Vries R.P."/>
            <person name="Grigoriev I.V."/>
            <person name="Mortensen U.H."/>
            <person name="Andersen M.R."/>
            <person name="Baker S.E."/>
        </authorList>
    </citation>
    <scope>NUCLEOTIDE SEQUENCE [LARGE SCALE GENOMIC DNA]</scope>
    <source>
        <strain evidence="1 2">CBS 115572</strain>
    </source>
</reference>
<dbReference type="AlphaFoldDB" id="A0A317VNS9"/>
<evidence type="ECO:0000313" key="2">
    <source>
        <dbReference type="Proteomes" id="UP000246702"/>
    </source>
</evidence>
<proteinExistence type="predicted"/>
<accession>A0A317VNS9</accession>
<dbReference type="Proteomes" id="UP000246702">
    <property type="component" value="Unassembled WGS sequence"/>
</dbReference>
<comment type="caution">
    <text evidence="1">The sequence shown here is derived from an EMBL/GenBank/DDBJ whole genome shotgun (WGS) entry which is preliminary data.</text>
</comment>
<gene>
    <name evidence="1" type="ORF">BO94DRAFT_538418</name>
</gene>
<organism evidence="1 2">
    <name type="scientific">Aspergillus sclerotioniger CBS 115572</name>
    <dbReference type="NCBI Taxonomy" id="1450535"/>
    <lineage>
        <taxon>Eukaryota</taxon>
        <taxon>Fungi</taxon>
        <taxon>Dikarya</taxon>
        <taxon>Ascomycota</taxon>
        <taxon>Pezizomycotina</taxon>
        <taxon>Eurotiomycetes</taxon>
        <taxon>Eurotiomycetidae</taxon>
        <taxon>Eurotiales</taxon>
        <taxon>Aspergillaceae</taxon>
        <taxon>Aspergillus</taxon>
        <taxon>Aspergillus subgen. Circumdati</taxon>
    </lineage>
</organism>
<dbReference type="GeneID" id="37114628"/>
<dbReference type="EMBL" id="MSFK01000028">
    <property type="protein sequence ID" value="PWY75986.1"/>
    <property type="molecule type" value="Genomic_DNA"/>
</dbReference>
<protein>
    <submittedName>
        <fullName evidence="1">Uncharacterized protein</fullName>
    </submittedName>
</protein>